<dbReference type="Gene3D" id="3.40.50.2000">
    <property type="entry name" value="Glycogen Phosphorylase B"/>
    <property type="match status" value="2"/>
</dbReference>
<sequence length="376" mass="44011">MRYYMEYLKTGNVNLVKDMGMIPYKLHKNYGYDSTVVTYKNGDYPYLKNEVKGLKIDFIKKMFRSYSLDGARYLVKNGKNIDVLQIFHVTLSSVFYAYSYKMSNNKGKIYLKLDCSHKLPDKIKSMSKIGLFFTNKFFDKIDLMSAEQKCLHEQLKELLPKQRNKIIHVTNGVDFDYLNSKNIKYDFNIKENIILNVARIGAEEKKTDVLLEAFAQIPNIEKTNWKLRLIGPIEQKFEKHIERYFEKYPQIKGKVEFIGNIENREELYKEYRKAKIFTLTSDCESFGIAFIEAAALGDVIIATNVGIAKELVDYNNGKLVDINDINSLSKAFEEYINLNEEDFKAKSDKTYNICKEKFDWNTIIEKLNCDIKKIFN</sequence>
<dbReference type="GO" id="GO:0016757">
    <property type="term" value="F:glycosyltransferase activity"/>
    <property type="evidence" value="ECO:0007669"/>
    <property type="project" value="InterPro"/>
</dbReference>
<dbReference type="CDD" id="cd03801">
    <property type="entry name" value="GT4_PimA-like"/>
    <property type="match status" value="1"/>
</dbReference>
<dbReference type="OrthoDB" id="9787617at2"/>
<proteinExistence type="predicted"/>
<dbReference type="STRING" id="84698.SAMN04488528_1005128"/>
<dbReference type="Pfam" id="PF00534">
    <property type="entry name" value="Glycos_transf_1"/>
    <property type="match status" value="1"/>
</dbReference>
<evidence type="ECO:0000256" key="1">
    <source>
        <dbReference type="ARBA" id="ARBA00022679"/>
    </source>
</evidence>
<keyword evidence="1 3" id="KW-0808">Transferase</keyword>
<evidence type="ECO:0000313" key="3">
    <source>
        <dbReference type="EMBL" id="SFA88611.1"/>
    </source>
</evidence>
<evidence type="ECO:0000259" key="2">
    <source>
        <dbReference type="Pfam" id="PF00534"/>
    </source>
</evidence>
<feature type="domain" description="Glycosyl transferase family 1" evidence="2">
    <location>
        <begin position="185"/>
        <end position="341"/>
    </location>
</feature>
<keyword evidence="4" id="KW-1185">Reference proteome</keyword>
<dbReference type="GO" id="GO:0009103">
    <property type="term" value="P:lipopolysaccharide biosynthetic process"/>
    <property type="evidence" value="ECO:0007669"/>
    <property type="project" value="TreeGrafter"/>
</dbReference>
<dbReference type="Proteomes" id="UP000198619">
    <property type="component" value="Unassembled WGS sequence"/>
</dbReference>
<dbReference type="InterPro" id="IPR001296">
    <property type="entry name" value="Glyco_trans_1"/>
</dbReference>
<accession>A0A1I0WJ13</accession>
<dbReference type="PANTHER" id="PTHR46401">
    <property type="entry name" value="GLYCOSYLTRANSFERASE WBBK-RELATED"/>
    <property type="match status" value="1"/>
</dbReference>
<dbReference type="AlphaFoldDB" id="A0A1I0WJ13"/>
<protein>
    <submittedName>
        <fullName evidence="3">Glycosyltransferase involved in cell wall bisynthesis</fullName>
    </submittedName>
</protein>
<name>A0A1I0WJ13_9CLOT</name>
<dbReference type="EMBL" id="FOKI01000005">
    <property type="protein sequence ID" value="SFA88611.1"/>
    <property type="molecule type" value="Genomic_DNA"/>
</dbReference>
<dbReference type="SUPFAM" id="SSF53756">
    <property type="entry name" value="UDP-Glycosyltransferase/glycogen phosphorylase"/>
    <property type="match status" value="1"/>
</dbReference>
<organism evidence="3 4">
    <name type="scientific">Clostridium frigidicarnis</name>
    <dbReference type="NCBI Taxonomy" id="84698"/>
    <lineage>
        <taxon>Bacteria</taxon>
        <taxon>Bacillati</taxon>
        <taxon>Bacillota</taxon>
        <taxon>Clostridia</taxon>
        <taxon>Eubacteriales</taxon>
        <taxon>Clostridiaceae</taxon>
        <taxon>Clostridium</taxon>
    </lineage>
</organism>
<reference evidence="3 4" key="1">
    <citation type="submission" date="2016-10" db="EMBL/GenBank/DDBJ databases">
        <authorList>
            <person name="de Groot N.N."/>
        </authorList>
    </citation>
    <scope>NUCLEOTIDE SEQUENCE [LARGE SCALE GENOMIC DNA]</scope>
    <source>
        <strain evidence="3 4">DSM 12271</strain>
    </source>
</reference>
<dbReference type="PANTHER" id="PTHR46401:SF2">
    <property type="entry name" value="GLYCOSYLTRANSFERASE WBBK-RELATED"/>
    <property type="match status" value="1"/>
</dbReference>
<gene>
    <name evidence="3" type="ORF">SAMN04488528_1005128</name>
</gene>
<evidence type="ECO:0000313" key="4">
    <source>
        <dbReference type="Proteomes" id="UP000198619"/>
    </source>
</evidence>